<dbReference type="EMBL" id="JANAWD010000077">
    <property type="protein sequence ID" value="KAJ3488007.1"/>
    <property type="molecule type" value="Genomic_DNA"/>
</dbReference>
<proteinExistence type="predicted"/>
<evidence type="ECO:0000313" key="1">
    <source>
        <dbReference type="EMBL" id="KAJ3488007.1"/>
    </source>
</evidence>
<evidence type="ECO:0008006" key="3">
    <source>
        <dbReference type="Google" id="ProtNLM"/>
    </source>
</evidence>
<comment type="caution">
    <text evidence="1">The sequence shown here is derived from an EMBL/GenBank/DDBJ whole genome shotgun (WGS) entry which is preliminary data.</text>
</comment>
<sequence length="628" mass="72103">MATQDQGFETTRVMLKGMLTSTSDPTFVKCVVCKMEILVPQNNANREELKSNKILTEAAVYYLHLPELQGDIIPEFYGFFDNTTVRGNYICCIFTQFHGPTVTEIPEIWDSVDTRKMIWTALETFHKREVVHGDLLPHGGEIGRNIVMDREGSGEPRIFLIDFEGARRHTNCEGAPPLLTMGPNHALNVCPELYQFGLSLLLYAPWSILCGGQYIPLHSARSIEELRSTCFKEKPGRIPLPKRGQIRRAEIAWNEYMETYGDMKMVRDVINTLDEAPESGDATEEGIKQSDQDPVRLILRIPEKLEPYRPRSESTTFKELQMMHDSSFPLFQYLRGPLLFEWDEDIQSGHDLQLNESTRRLYFRGNLTSQDGDESAFCKSIVCKIDFASGEETEKLRNEAFHYCRGLRELQGKTVPEFYGFFEGRDREDKVTCILTQYHGIPFNSTDVHAIAMYRTKMFEIFQEIHEHGVHPRDHTYSGQNMVAEKDGDHMKLYFVDFEHAIEHEGPCTGAPAPWTVQCVVGGDPKLGTYCTDMMLFGEEIQVYAPGFIYNYMAAEAVEIEKARSVKEFAKNAHEKTTGITAEEMEDAQRSWGNYMDRWGHFRYIYDLVHDFEDDDENGDETETKGKI</sequence>
<dbReference type="Proteomes" id="UP001212997">
    <property type="component" value="Unassembled WGS sequence"/>
</dbReference>
<dbReference type="AlphaFoldDB" id="A0AAD5V9I7"/>
<keyword evidence="2" id="KW-1185">Reference proteome</keyword>
<name>A0AAD5V9I7_9APHY</name>
<dbReference type="SUPFAM" id="SSF56112">
    <property type="entry name" value="Protein kinase-like (PK-like)"/>
    <property type="match status" value="1"/>
</dbReference>
<reference evidence="1" key="1">
    <citation type="submission" date="2022-07" db="EMBL/GenBank/DDBJ databases">
        <title>Genome Sequence of Physisporinus lineatus.</title>
        <authorList>
            <person name="Buettner E."/>
        </authorList>
    </citation>
    <scope>NUCLEOTIDE SEQUENCE</scope>
    <source>
        <strain evidence="1">VT162</strain>
    </source>
</reference>
<dbReference type="InterPro" id="IPR011009">
    <property type="entry name" value="Kinase-like_dom_sf"/>
</dbReference>
<protein>
    <recommendedName>
        <fullName evidence="3">Protein kinase domain-containing protein</fullName>
    </recommendedName>
</protein>
<evidence type="ECO:0000313" key="2">
    <source>
        <dbReference type="Proteomes" id="UP001212997"/>
    </source>
</evidence>
<accession>A0AAD5V9I7</accession>
<gene>
    <name evidence="1" type="ORF">NLI96_g3166</name>
</gene>
<organism evidence="1 2">
    <name type="scientific">Meripilus lineatus</name>
    <dbReference type="NCBI Taxonomy" id="2056292"/>
    <lineage>
        <taxon>Eukaryota</taxon>
        <taxon>Fungi</taxon>
        <taxon>Dikarya</taxon>
        <taxon>Basidiomycota</taxon>
        <taxon>Agaricomycotina</taxon>
        <taxon>Agaricomycetes</taxon>
        <taxon>Polyporales</taxon>
        <taxon>Meripilaceae</taxon>
        <taxon>Meripilus</taxon>
    </lineage>
</organism>